<protein>
    <recommendedName>
        <fullName evidence="1">beta-ketoacyl-[acyl-carrier-protein] synthase I</fullName>
        <ecNumber evidence="1">2.3.1.41</ecNumber>
    </recommendedName>
</protein>
<dbReference type="Proteomes" id="UP000298416">
    <property type="component" value="Unassembled WGS sequence"/>
</dbReference>
<evidence type="ECO:0000259" key="3">
    <source>
        <dbReference type="Pfam" id="PF00109"/>
    </source>
</evidence>
<dbReference type="InterPro" id="IPR014030">
    <property type="entry name" value="Ketoacyl_synth_N"/>
</dbReference>
<dbReference type="InterPro" id="IPR000794">
    <property type="entry name" value="Beta-ketoacyl_synthase"/>
</dbReference>
<dbReference type="Gene3D" id="3.40.47.10">
    <property type="match status" value="1"/>
</dbReference>
<dbReference type="PANTHER" id="PTHR11712">
    <property type="entry name" value="POLYKETIDE SYNTHASE-RELATED"/>
    <property type="match status" value="1"/>
</dbReference>
<evidence type="ECO:0000256" key="1">
    <source>
        <dbReference type="ARBA" id="ARBA00013191"/>
    </source>
</evidence>
<reference evidence="4" key="2">
    <citation type="submission" date="2020-08" db="EMBL/GenBank/DDBJ databases">
        <title>Plant Genome Project.</title>
        <authorList>
            <person name="Zhang R.-G."/>
        </authorList>
    </citation>
    <scope>NUCLEOTIDE SEQUENCE</scope>
    <source>
        <strain evidence="4">Huo1</strain>
        <tissue evidence="4">Leaf</tissue>
    </source>
</reference>
<dbReference type="GO" id="GO:0006633">
    <property type="term" value="P:fatty acid biosynthetic process"/>
    <property type="evidence" value="ECO:0007669"/>
    <property type="project" value="TreeGrafter"/>
</dbReference>
<feature type="domain" description="Beta-ketoacyl synthase-like N-terminal" evidence="3">
    <location>
        <begin position="1"/>
        <end position="96"/>
    </location>
</feature>
<dbReference type="GO" id="GO:0004315">
    <property type="term" value="F:3-oxoacyl-[acyl-carrier-protein] synthase activity"/>
    <property type="evidence" value="ECO:0007669"/>
    <property type="project" value="UniProtKB-EC"/>
</dbReference>
<keyword evidence="2" id="KW-0808">Transferase</keyword>
<keyword evidence="5" id="KW-1185">Reference proteome</keyword>
<dbReference type="GO" id="GO:0005739">
    <property type="term" value="C:mitochondrion"/>
    <property type="evidence" value="ECO:0007669"/>
    <property type="project" value="TreeGrafter"/>
</dbReference>
<sequence>MGSALLAIDTGMRGPSCSVSASSATSNYCFNAAANHIRRGETDVMVAGGTDAAIIPLGLGGFIACRALSHRNEDPHKASRLWDVHHDGFVMGEGAAELEGEVTIDTVPNVKKQHQINVAISNSCGLGAHNSVGVFAPFSP</sequence>
<evidence type="ECO:0000256" key="2">
    <source>
        <dbReference type="ARBA" id="ARBA00022679"/>
    </source>
</evidence>
<evidence type="ECO:0000313" key="4">
    <source>
        <dbReference type="EMBL" id="KAG6399411.1"/>
    </source>
</evidence>
<reference evidence="4" key="1">
    <citation type="submission" date="2018-01" db="EMBL/GenBank/DDBJ databases">
        <authorList>
            <person name="Mao J.F."/>
        </authorList>
    </citation>
    <scope>NUCLEOTIDE SEQUENCE</scope>
    <source>
        <strain evidence="4">Huo1</strain>
        <tissue evidence="4">Leaf</tissue>
    </source>
</reference>
<evidence type="ECO:0000313" key="5">
    <source>
        <dbReference type="Proteomes" id="UP000298416"/>
    </source>
</evidence>
<organism evidence="4">
    <name type="scientific">Salvia splendens</name>
    <name type="common">Scarlet sage</name>
    <dbReference type="NCBI Taxonomy" id="180675"/>
    <lineage>
        <taxon>Eukaryota</taxon>
        <taxon>Viridiplantae</taxon>
        <taxon>Streptophyta</taxon>
        <taxon>Embryophyta</taxon>
        <taxon>Tracheophyta</taxon>
        <taxon>Spermatophyta</taxon>
        <taxon>Magnoliopsida</taxon>
        <taxon>eudicotyledons</taxon>
        <taxon>Gunneridae</taxon>
        <taxon>Pentapetalae</taxon>
        <taxon>asterids</taxon>
        <taxon>lamiids</taxon>
        <taxon>Lamiales</taxon>
        <taxon>Lamiaceae</taxon>
        <taxon>Nepetoideae</taxon>
        <taxon>Mentheae</taxon>
        <taxon>Salviinae</taxon>
        <taxon>Salvia</taxon>
        <taxon>Salvia subgen. Calosphace</taxon>
        <taxon>core Calosphace</taxon>
    </lineage>
</organism>
<dbReference type="PANTHER" id="PTHR11712:SF330">
    <property type="entry name" value="BETA-KETOACYL-[ACYL-CARRIER-PROTEIN] SYNTHASE I"/>
    <property type="match status" value="1"/>
</dbReference>
<dbReference type="EMBL" id="PNBA02000015">
    <property type="protein sequence ID" value="KAG6399411.1"/>
    <property type="molecule type" value="Genomic_DNA"/>
</dbReference>
<accession>A0A8X8WR89</accession>
<comment type="caution">
    <text evidence="4">The sequence shown here is derived from an EMBL/GenBank/DDBJ whole genome shotgun (WGS) entry which is preliminary data.</text>
</comment>
<proteinExistence type="predicted"/>
<dbReference type="SUPFAM" id="SSF53901">
    <property type="entry name" value="Thiolase-like"/>
    <property type="match status" value="1"/>
</dbReference>
<dbReference type="OrthoDB" id="1927131at2759"/>
<gene>
    <name evidence="4" type="ORF">SASPL_140892</name>
</gene>
<dbReference type="AlphaFoldDB" id="A0A8X8WR89"/>
<dbReference type="Pfam" id="PF00109">
    <property type="entry name" value="ketoacyl-synt"/>
    <property type="match status" value="1"/>
</dbReference>
<dbReference type="InterPro" id="IPR016039">
    <property type="entry name" value="Thiolase-like"/>
</dbReference>
<name>A0A8X8WR89_SALSN</name>
<dbReference type="EC" id="2.3.1.41" evidence="1"/>